<dbReference type="Pfam" id="PF04968">
    <property type="entry name" value="CHORD"/>
    <property type="match status" value="2"/>
</dbReference>
<evidence type="ECO:0000313" key="7">
    <source>
        <dbReference type="EMBL" id="KAJ8315120.1"/>
    </source>
</evidence>
<protein>
    <recommendedName>
        <fullName evidence="9">Cysteine and histidine-rich domain-containing protein 1</fullName>
    </recommendedName>
</protein>
<evidence type="ECO:0000256" key="3">
    <source>
        <dbReference type="ARBA" id="ARBA00022833"/>
    </source>
</evidence>
<dbReference type="Gene3D" id="4.10.1130.20">
    <property type="match status" value="2"/>
</dbReference>
<keyword evidence="2" id="KW-0677">Repeat</keyword>
<keyword evidence="1" id="KW-0479">Metal-binding</keyword>
<feature type="compositionally biased region" description="Basic and acidic residues" evidence="4">
    <location>
        <begin position="65"/>
        <end position="79"/>
    </location>
</feature>
<feature type="domain" description="CHORD" evidence="6">
    <location>
        <begin position="154"/>
        <end position="220"/>
    </location>
</feature>
<evidence type="ECO:0000259" key="6">
    <source>
        <dbReference type="PROSITE" id="PS51401"/>
    </source>
</evidence>
<sequence>MTLVHCYNKGCGQKYDPEKNEDGSCHFHPGAPVFHDALKGWSCCKKRSTDFTEFLNTPGCTSGKHSNEKPPEPEKPPVDPKIVEQEVIVVKAPLPKTQKEIDERPDENEQMQRLKVVVGATLKQALEKQQKELDQNKDQELKSEMDKITIGTSCKNNSCKACYNGEDSDLEKCIYHSGFPVFHEGFYVLCFRMKFWSCCQRKTSDFDNFLEQEGCEVGKHLWVKKESSQKKSCRFDWHQTPGFVTISVFSKVADPEKSYVEVNKVRCKIHVVFEGGQSLFEKDVILKDAIVPEGSQVKMLGTKVEIILKKLESFSWSALEFTKPKEQNNTENQETS</sequence>
<keyword evidence="3" id="KW-0862">Zinc</keyword>
<dbReference type="InterPro" id="IPR007052">
    <property type="entry name" value="CS_dom"/>
</dbReference>
<dbReference type="SUPFAM" id="SSF49764">
    <property type="entry name" value="HSP20-like chaperones"/>
    <property type="match status" value="1"/>
</dbReference>
<dbReference type="PROSITE" id="PS51401">
    <property type="entry name" value="CHORD"/>
    <property type="match status" value="2"/>
</dbReference>
<dbReference type="Pfam" id="PF04969">
    <property type="entry name" value="CS"/>
    <property type="match status" value="1"/>
</dbReference>
<dbReference type="Proteomes" id="UP001217089">
    <property type="component" value="Unassembled WGS sequence"/>
</dbReference>
<evidence type="ECO:0000313" key="8">
    <source>
        <dbReference type="Proteomes" id="UP001217089"/>
    </source>
</evidence>
<feature type="domain" description="CHORD" evidence="6">
    <location>
        <begin position="6"/>
        <end position="65"/>
    </location>
</feature>
<evidence type="ECO:0000256" key="1">
    <source>
        <dbReference type="ARBA" id="ARBA00022723"/>
    </source>
</evidence>
<keyword evidence="8" id="KW-1185">Reference proteome</keyword>
<comment type="caution">
    <text evidence="7">The sequence shown here is derived from an EMBL/GenBank/DDBJ whole genome shotgun (WGS) entry which is preliminary data.</text>
</comment>
<gene>
    <name evidence="7" type="ORF">KUTeg_007270</name>
</gene>
<evidence type="ECO:0008006" key="9">
    <source>
        <dbReference type="Google" id="ProtNLM"/>
    </source>
</evidence>
<feature type="region of interest" description="Disordered" evidence="4">
    <location>
        <begin position="57"/>
        <end position="79"/>
    </location>
</feature>
<dbReference type="PROSITE" id="PS51203">
    <property type="entry name" value="CS"/>
    <property type="match status" value="1"/>
</dbReference>
<dbReference type="PANTHER" id="PTHR46983">
    <property type="entry name" value="CYSTEINE AND HISTIDINE-RICH DOMAIN-CONTAINING PROTEIN 1"/>
    <property type="match status" value="1"/>
</dbReference>
<evidence type="ECO:0000256" key="2">
    <source>
        <dbReference type="ARBA" id="ARBA00022737"/>
    </source>
</evidence>
<dbReference type="PANTHER" id="PTHR46983:SF3">
    <property type="entry name" value="CHPADIPLOID STATE MAINTENANCE PROTEIN CHPA"/>
    <property type="match status" value="1"/>
</dbReference>
<dbReference type="InterPro" id="IPR039790">
    <property type="entry name" value="CHRD1"/>
</dbReference>
<evidence type="ECO:0000256" key="4">
    <source>
        <dbReference type="SAM" id="MobiDB-lite"/>
    </source>
</evidence>
<feature type="domain" description="CS" evidence="5">
    <location>
        <begin position="230"/>
        <end position="320"/>
    </location>
</feature>
<dbReference type="EMBL" id="JARBDR010000337">
    <property type="protein sequence ID" value="KAJ8315120.1"/>
    <property type="molecule type" value="Genomic_DNA"/>
</dbReference>
<dbReference type="Gene3D" id="2.60.40.790">
    <property type="match status" value="1"/>
</dbReference>
<evidence type="ECO:0000259" key="5">
    <source>
        <dbReference type="PROSITE" id="PS51203"/>
    </source>
</evidence>
<accession>A0ABQ9FHF2</accession>
<proteinExistence type="predicted"/>
<reference evidence="7 8" key="1">
    <citation type="submission" date="2022-12" db="EMBL/GenBank/DDBJ databases">
        <title>Chromosome-level genome of Tegillarca granosa.</title>
        <authorList>
            <person name="Kim J."/>
        </authorList>
    </citation>
    <scope>NUCLEOTIDE SEQUENCE [LARGE SCALE GENOMIC DNA]</scope>
    <source>
        <strain evidence="7">Teg-2019</strain>
        <tissue evidence="7">Adductor muscle</tissue>
    </source>
</reference>
<dbReference type="InterPro" id="IPR007051">
    <property type="entry name" value="CHORD_dom"/>
</dbReference>
<name>A0ABQ9FHF2_TEGGR</name>
<dbReference type="InterPro" id="IPR008978">
    <property type="entry name" value="HSP20-like_chaperone"/>
</dbReference>
<organism evidence="7 8">
    <name type="scientific">Tegillarca granosa</name>
    <name type="common">Malaysian cockle</name>
    <name type="synonym">Anadara granosa</name>
    <dbReference type="NCBI Taxonomy" id="220873"/>
    <lineage>
        <taxon>Eukaryota</taxon>
        <taxon>Metazoa</taxon>
        <taxon>Spiralia</taxon>
        <taxon>Lophotrochozoa</taxon>
        <taxon>Mollusca</taxon>
        <taxon>Bivalvia</taxon>
        <taxon>Autobranchia</taxon>
        <taxon>Pteriomorphia</taxon>
        <taxon>Arcoida</taxon>
        <taxon>Arcoidea</taxon>
        <taxon>Arcidae</taxon>
        <taxon>Tegillarca</taxon>
    </lineage>
</organism>